<accession>A0ABU7CFH1</accession>
<dbReference type="EMBL" id="JAHUTI010088963">
    <property type="protein sequence ID" value="MED6260515.1"/>
    <property type="molecule type" value="Genomic_DNA"/>
</dbReference>
<proteinExistence type="predicted"/>
<sequence length="93" mass="10528">GGASGPQTPPTTEAREAVRHVIDSAWRICLLSCLNEFMVLHRRLRGCFREQRVEKPSSPPPVWQFAGRNPTLLRGLLLNGWNMMITTSTKEVR</sequence>
<name>A0ABU7CFH1_9TELE</name>
<dbReference type="Proteomes" id="UP001345963">
    <property type="component" value="Unassembled WGS sequence"/>
</dbReference>
<feature type="non-terminal residue" evidence="1">
    <location>
        <position position="1"/>
    </location>
</feature>
<evidence type="ECO:0000313" key="1">
    <source>
        <dbReference type="EMBL" id="MED6260515.1"/>
    </source>
</evidence>
<gene>
    <name evidence="1" type="ORF">ATANTOWER_021115</name>
</gene>
<evidence type="ECO:0000313" key="2">
    <source>
        <dbReference type="Proteomes" id="UP001345963"/>
    </source>
</evidence>
<comment type="caution">
    <text evidence="1">The sequence shown here is derived from an EMBL/GenBank/DDBJ whole genome shotgun (WGS) entry which is preliminary data.</text>
</comment>
<keyword evidence="2" id="KW-1185">Reference proteome</keyword>
<reference evidence="1 2" key="1">
    <citation type="submission" date="2021-07" db="EMBL/GenBank/DDBJ databases">
        <authorList>
            <person name="Palmer J.M."/>
        </authorList>
    </citation>
    <scope>NUCLEOTIDE SEQUENCE [LARGE SCALE GENOMIC DNA]</scope>
    <source>
        <strain evidence="1 2">AT_MEX2019</strain>
        <tissue evidence="1">Muscle</tissue>
    </source>
</reference>
<protein>
    <submittedName>
        <fullName evidence="1">Uncharacterized protein</fullName>
    </submittedName>
</protein>
<organism evidence="1 2">
    <name type="scientific">Ataeniobius toweri</name>
    <dbReference type="NCBI Taxonomy" id="208326"/>
    <lineage>
        <taxon>Eukaryota</taxon>
        <taxon>Metazoa</taxon>
        <taxon>Chordata</taxon>
        <taxon>Craniata</taxon>
        <taxon>Vertebrata</taxon>
        <taxon>Euteleostomi</taxon>
        <taxon>Actinopterygii</taxon>
        <taxon>Neopterygii</taxon>
        <taxon>Teleostei</taxon>
        <taxon>Neoteleostei</taxon>
        <taxon>Acanthomorphata</taxon>
        <taxon>Ovalentaria</taxon>
        <taxon>Atherinomorphae</taxon>
        <taxon>Cyprinodontiformes</taxon>
        <taxon>Goodeidae</taxon>
        <taxon>Ataeniobius</taxon>
    </lineage>
</organism>